<protein>
    <submittedName>
        <fullName evidence="7">Troponin T type 3a (skeletal, fast)</fullName>
    </submittedName>
</protein>
<dbReference type="GO" id="GO:0031013">
    <property type="term" value="F:troponin I binding"/>
    <property type="evidence" value="ECO:0007669"/>
    <property type="project" value="TreeGrafter"/>
</dbReference>
<dbReference type="FunFam" id="1.20.5.350:FF:000001">
    <property type="entry name" value="Troponin T, fast skeletal muscle"/>
    <property type="match status" value="1"/>
</dbReference>
<comment type="function">
    <text evidence="1">Troponin T is the tropomyosin-binding subunit of troponin, the thin filament regulatory complex which confers calcium-sensitivity to striated muscle actomyosin ATPase activity.</text>
</comment>
<dbReference type="PANTHER" id="PTHR11521:SF29">
    <property type="entry name" value="TROPONIN T TYPE 3A (SKELETAL, FAST) ISOFORM X1"/>
    <property type="match status" value="1"/>
</dbReference>
<evidence type="ECO:0000256" key="2">
    <source>
        <dbReference type="ARBA" id="ARBA00008330"/>
    </source>
</evidence>
<dbReference type="Ensembl" id="ENSMZET00005022071.1">
    <property type="protein sequence ID" value="ENSMZEP00005021366.1"/>
    <property type="gene ID" value="ENSMZEG00005016043.1"/>
</dbReference>
<feature type="region of interest" description="Disordered" evidence="6">
    <location>
        <begin position="229"/>
        <end position="260"/>
    </location>
</feature>
<evidence type="ECO:0000256" key="3">
    <source>
        <dbReference type="ARBA" id="ARBA00022553"/>
    </source>
</evidence>
<keyword evidence="5" id="KW-0175">Coiled coil</keyword>
<dbReference type="GO" id="GO:0045214">
    <property type="term" value="P:sarcomere organization"/>
    <property type="evidence" value="ECO:0007669"/>
    <property type="project" value="Ensembl"/>
</dbReference>
<dbReference type="GO" id="GO:0006936">
    <property type="term" value="P:muscle contraction"/>
    <property type="evidence" value="ECO:0007669"/>
    <property type="project" value="TreeGrafter"/>
</dbReference>
<feature type="compositionally biased region" description="Basic and acidic residues" evidence="6">
    <location>
        <begin position="76"/>
        <end position="118"/>
    </location>
</feature>
<proteinExistence type="inferred from homology"/>
<dbReference type="InterPro" id="IPR038077">
    <property type="entry name" value="Troponin_sf"/>
</dbReference>
<feature type="compositionally biased region" description="Polar residues" evidence="6">
    <location>
        <begin position="121"/>
        <end position="133"/>
    </location>
</feature>
<reference evidence="7" key="2">
    <citation type="submission" date="2025-08" db="UniProtKB">
        <authorList>
            <consortium name="Ensembl"/>
        </authorList>
    </citation>
    <scope>IDENTIFICATION</scope>
</reference>
<feature type="coiled-coil region" evidence="5">
    <location>
        <begin position="169"/>
        <end position="217"/>
    </location>
</feature>
<evidence type="ECO:0000256" key="5">
    <source>
        <dbReference type="SAM" id="Coils"/>
    </source>
</evidence>
<evidence type="ECO:0000313" key="8">
    <source>
        <dbReference type="Proteomes" id="UP000265160"/>
    </source>
</evidence>
<feature type="compositionally biased region" description="Basic and acidic residues" evidence="6">
    <location>
        <begin position="24"/>
        <end position="34"/>
    </location>
</feature>
<dbReference type="GO" id="GO:0005861">
    <property type="term" value="C:troponin complex"/>
    <property type="evidence" value="ECO:0007669"/>
    <property type="project" value="InterPro"/>
</dbReference>
<dbReference type="InterPro" id="IPR001978">
    <property type="entry name" value="Troponin"/>
</dbReference>
<comment type="similarity">
    <text evidence="2">Belongs to the troponin T family.</text>
</comment>
<keyword evidence="4" id="KW-0514">Muscle protein</keyword>
<organism evidence="7 8">
    <name type="scientific">Maylandia zebra</name>
    <name type="common">zebra mbuna</name>
    <dbReference type="NCBI Taxonomy" id="106582"/>
    <lineage>
        <taxon>Eukaryota</taxon>
        <taxon>Metazoa</taxon>
        <taxon>Chordata</taxon>
        <taxon>Craniata</taxon>
        <taxon>Vertebrata</taxon>
        <taxon>Euteleostomi</taxon>
        <taxon>Actinopterygii</taxon>
        <taxon>Neopterygii</taxon>
        <taxon>Teleostei</taxon>
        <taxon>Neoteleostei</taxon>
        <taxon>Acanthomorphata</taxon>
        <taxon>Ovalentaria</taxon>
        <taxon>Cichlomorphae</taxon>
        <taxon>Cichliformes</taxon>
        <taxon>Cichlidae</taxon>
        <taxon>African cichlids</taxon>
        <taxon>Pseudocrenilabrinae</taxon>
        <taxon>Haplochromini</taxon>
        <taxon>Maylandia</taxon>
        <taxon>Maylandia zebra complex</taxon>
    </lineage>
</organism>
<keyword evidence="3" id="KW-0597">Phosphoprotein</keyword>
<evidence type="ECO:0000313" key="7">
    <source>
        <dbReference type="Ensembl" id="ENSMZEP00005021366.1"/>
    </source>
</evidence>
<dbReference type="InterPro" id="IPR027707">
    <property type="entry name" value="TNNT"/>
</dbReference>
<dbReference type="PANTHER" id="PTHR11521">
    <property type="entry name" value="TROPONIN T"/>
    <property type="match status" value="1"/>
</dbReference>
<feature type="compositionally biased region" description="Polar residues" evidence="6">
    <location>
        <begin position="244"/>
        <end position="256"/>
    </location>
</feature>
<dbReference type="GO" id="GO:0030172">
    <property type="term" value="F:troponin C binding"/>
    <property type="evidence" value="ECO:0007669"/>
    <property type="project" value="TreeGrafter"/>
</dbReference>
<dbReference type="AlphaFoldDB" id="A0A3P9CHP0"/>
<dbReference type="GO" id="GO:0006937">
    <property type="term" value="P:regulation of muscle contraction"/>
    <property type="evidence" value="ECO:0007669"/>
    <property type="project" value="InterPro"/>
</dbReference>
<evidence type="ECO:0000256" key="6">
    <source>
        <dbReference type="SAM" id="MobiDB-lite"/>
    </source>
</evidence>
<evidence type="ECO:0000256" key="1">
    <source>
        <dbReference type="ARBA" id="ARBA00003363"/>
    </source>
</evidence>
<dbReference type="STRING" id="106582.ENSMZEP00005021366"/>
<dbReference type="Pfam" id="PF00992">
    <property type="entry name" value="Troponin"/>
    <property type="match status" value="1"/>
</dbReference>
<dbReference type="GeneTree" id="ENSGT00940000158477"/>
<keyword evidence="8" id="KW-1185">Reference proteome</keyword>
<dbReference type="Proteomes" id="UP000265160">
    <property type="component" value="LG7"/>
</dbReference>
<feature type="region of interest" description="Disordered" evidence="6">
    <location>
        <begin position="1"/>
        <end position="34"/>
    </location>
</feature>
<name>A0A3P9CHP0_9CICH</name>
<feature type="region of interest" description="Disordered" evidence="6">
    <location>
        <begin position="76"/>
        <end position="154"/>
    </location>
</feature>
<dbReference type="SUPFAM" id="SSF90250">
    <property type="entry name" value="Troponin coil-coiled subunits"/>
    <property type="match status" value="1"/>
</dbReference>
<reference evidence="7" key="3">
    <citation type="submission" date="2025-09" db="UniProtKB">
        <authorList>
            <consortium name="Ensembl"/>
        </authorList>
    </citation>
    <scope>IDENTIFICATION</scope>
</reference>
<reference evidence="7 8" key="1">
    <citation type="journal article" date="2014" name="Nature">
        <title>The genomic substrate for adaptive radiation in African cichlid fish.</title>
        <authorList>
            <person name="Brawand D."/>
            <person name="Wagner C.E."/>
            <person name="Li Y.I."/>
            <person name="Malinsky M."/>
            <person name="Keller I."/>
            <person name="Fan S."/>
            <person name="Simakov O."/>
            <person name="Ng A.Y."/>
            <person name="Lim Z.W."/>
            <person name="Bezault E."/>
            <person name="Turner-Maier J."/>
            <person name="Johnson J."/>
            <person name="Alcazar R."/>
            <person name="Noh H.J."/>
            <person name="Russell P."/>
            <person name="Aken B."/>
            <person name="Alfoldi J."/>
            <person name="Amemiya C."/>
            <person name="Azzouzi N."/>
            <person name="Baroiller J.F."/>
            <person name="Barloy-Hubler F."/>
            <person name="Berlin A."/>
            <person name="Bloomquist R."/>
            <person name="Carleton K.L."/>
            <person name="Conte M.A."/>
            <person name="D'Cotta H."/>
            <person name="Eshel O."/>
            <person name="Gaffney L."/>
            <person name="Galibert F."/>
            <person name="Gante H.F."/>
            <person name="Gnerre S."/>
            <person name="Greuter L."/>
            <person name="Guyon R."/>
            <person name="Haddad N.S."/>
            <person name="Haerty W."/>
            <person name="Harris R.M."/>
            <person name="Hofmann H.A."/>
            <person name="Hourlier T."/>
            <person name="Hulata G."/>
            <person name="Jaffe D.B."/>
            <person name="Lara M."/>
            <person name="Lee A.P."/>
            <person name="MacCallum I."/>
            <person name="Mwaiko S."/>
            <person name="Nikaido M."/>
            <person name="Nishihara H."/>
            <person name="Ozouf-Costaz C."/>
            <person name="Penman D.J."/>
            <person name="Przybylski D."/>
            <person name="Rakotomanga M."/>
            <person name="Renn S.C.P."/>
            <person name="Ribeiro F.J."/>
            <person name="Ron M."/>
            <person name="Salzburger W."/>
            <person name="Sanchez-Pulido L."/>
            <person name="Santos M.E."/>
            <person name="Searle S."/>
            <person name="Sharpe T."/>
            <person name="Swofford R."/>
            <person name="Tan F.J."/>
            <person name="Williams L."/>
            <person name="Young S."/>
            <person name="Yin S."/>
            <person name="Okada N."/>
            <person name="Kocher T.D."/>
            <person name="Miska E.A."/>
            <person name="Lander E.S."/>
            <person name="Venkatesh B."/>
            <person name="Fernald R.D."/>
            <person name="Meyer A."/>
            <person name="Ponting C.P."/>
            <person name="Streelman J.T."/>
            <person name="Lindblad-Toh K."/>
            <person name="Seehausen O."/>
            <person name="Di Palma F."/>
        </authorList>
    </citation>
    <scope>NUCLEOTIDE SEQUENCE</scope>
</reference>
<evidence type="ECO:0000256" key="4">
    <source>
        <dbReference type="ARBA" id="ARBA00023179"/>
    </source>
</evidence>
<sequence>MSDTEEVGVEEEKPKFKPTAPKIPDGEKVDFDDIQKKRQNKDLIELQALIDAHFEHRKKEEEELIALKERIEKRRAERAEQQRVRAEKEKERQARREEERRIREEADAKKKADDDAKKKSALSSMGSQYSSHLQRADQKRGGKKETEREKKKKILAARRKQLNIDHLNEDKLKEKIKELHDWMTQLESEKFDHTERLKRQKYEVTTLRKRIEELSKLFSRTGFALMSCRSTARREPPAAESRSTRPASAQKPNQDNLGHMPDEAMHAVAKVLAQKKPVMLRFTLQPTNHTMKHATRSL</sequence>
<feature type="compositionally biased region" description="Basic and acidic residues" evidence="6">
    <location>
        <begin position="134"/>
        <end position="149"/>
    </location>
</feature>
<dbReference type="GO" id="GO:0005523">
    <property type="term" value="F:tropomyosin binding"/>
    <property type="evidence" value="ECO:0007669"/>
    <property type="project" value="TreeGrafter"/>
</dbReference>
<accession>A0A3P9CHP0</accession>
<dbReference type="Gene3D" id="1.20.5.350">
    <property type="match status" value="1"/>
</dbReference>